<sequence length="71" mass="7809">MRVCGIKLTRDGADALVEGGWLAFCVEQEKRGNNPRYETVDNLDAIGAAWRNTVRIHALLIKSSSMAGMQC</sequence>
<evidence type="ECO:0000313" key="3">
    <source>
        <dbReference type="Proteomes" id="UP000528824"/>
    </source>
</evidence>
<proteinExistence type="predicted"/>
<name>A0A7W9CYJ9_9HYPH</name>
<accession>A0A7W9CYJ9</accession>
<keyword evidence="3" id="KW-1185">Reference proteome</keyword>
<feature type="domain" description="Carbamoyltransferase" evidence="1">
    <location>
        <begin position="2"/>
        <end position="49"/>
    </location>
</feature>
<dbReference type="Pfam" id="PF02543">
    <property type="entry name" value="Carbam_trans_N"/>
    <property type="match status" value="1"/>
</dbReference>
<organism evidence="2 3">
    <name type="scientific">Rhizobium lentis</name>
    <dbReference type="NCBI Taxonomy" id="1138194"/>
    <lineage>
        <taxon>Bacteria</taxon>
        <taxon>Pseudomonadati</taxon>
        <taxon>Pseudomonadota</taxon>
        <taxon>Alphaproteobacteria</taxon>
        <taxon>Hyphomicrobiales</taxon>
        <taxon>Rhizobiaceae</taxon>
        <taxon>Rhizobium/Agrobacterium group</taxon>
        <taxon>Rhizobium</taxon>
    </lineage>
</organism>
<dbReference type="GO" id="GO:0003824">
    <property type="term" value="F:catalytic activity"/>
    <property type="evidence" value="ECO:0007669"/>
    <property type="project" value="InterPro"/>
</dbReference>
<dbReference type="RefSeq" id="WP_008536485.1">
    <property type="nucleotide sequence ID" value="NZ_JACHBB010000029.1"/>
</dbReference>
<dbReference type="InterPro" id="IPR003696">
    <property type="entry name" value="Carbtransf_dom"/>
</dbReference>
<protein>
    <recommendedName>
        <fullName evidence="1">Carbamoyltransferase domain-containing protein</fullName>
    </recommendedName>
</protein>
<dbReference type="EMBL" id="JACHBC010000028">
    <property type="protein sequence ID" value="MBB5564687.1"/>
    <property type="molecule type" value="Genomic_DNA"/>
</dbReference>
<comment type="caution">
    <text evidence="2">The sequence shown here is derived from an EMBL/GenBank/DDBJ whole genome shotgun (WGS) entry which is preliminary data.</text>
</comment>
<reference evidence="2 3" key="1">
    <citation type="submission" date="2020-08" db="EMBL/GenBank/DDBJ databases">
        <title>Genomic Encyclopedia of Type Strains, Phase IV (KMG-V): Genome sequencing to study the core and pangenomes of soil and plant-associated prokaryotes.</title>
        <authorList>
            <person name="Whitman W."/>
        </authorList>
    </citation>
    <scope>NUCLEOTIDE SEQUENCE [LARGE SCALE GENOMIC DNA]</scope>
    <source>
        <strain evidence="2 3">SEMIA 4034</strain>
    </source>
</reference>
<gene>
    <name evidence="2" type="ORF">GGI59_006396</name>
</gene>
<dbReference type="Proteomes" id="UP000528824">
    <property type="component" value="Unassembled WGS sequence"/>
</dbReference>
<dbReference type="AlphaFoldDB" id="A0A7W9CYJ9"/>
<evidence type="ECO:0000313" key="2">
    <source>
        <dbReference type="EMBL" id="MBB5564687.1"/>
    </source>
</evidence>
<evidence type="ECO:0000259" key="1">
    <source>
        <dbReference type="Pfam" id="PF02543"/>
    </source>
</evidence>